<dbReference type="RefSeq" id="WP_307200860.1">
    <property type="nucleotide sequence ID" value="NZ_JAUTAN010000001.1"/>
</dbReference>
<dbReference type="Proteomes" id="UP001239215">
    <property type="component" value="Unassembled WGS sequence"/>
</dbReference>
<feature type="compositionally biased region" description="Basic and acidic residues" evidence="1">
    <location>
        <begin position="29"/>
        <end position="41"/>
    </location>
</feature>
<dbReference type="EMBL" id="JAUTAN010000001">
    <property type="protein sequence ID" value="MDQ1105015.1"/>
    <property type="molecule type" value="Genomic_DNA"/>
</dbReference>
<dbReference type="AlphaFoldDB" id="A0AAJ1U2Y4"/>
<evidence type="ECO:0000256" key="1">
    <source>
        <dbReference type="SAM" id="MobiDB-lite"/>
    </source>
</evidence>
<evidence type="ECO:0000313" key="2">
    <source>
        <dbReference type="EMBL" id="MDQ1105015.1"/>
    </source>
</evidence>
<proteinExistence type="predicted"/>
<sequence length="41" mass="4739">MYDMYPEWGPASHDPQNPHSREALQAALDLRDTRGDRPDDN</sequence>
<evidence type="ECO:0000313" key="3">
    <source>
        <dbReference type="Proteomes" id="UP001239215"/>
    </source>
</evidence>
<accession>A0AAJ1U2Y4</accession>
<name>A0AAJ1U2Y4_9ACTN</name>
<reference evidence="2" key="1">
    <citation type="submission" date="2023-07" db="EMBL/GenBank/DDBJ databases">
        <title>Functional and genomic diversity of the sorghum phyllosphere microbiome.</title>
        <authorList>
            <person name="Shade A."/>
        </authorList>
    </citation>
    <scope>NUCLEOTIDE SEQUENCE</scope>
    <source>
        <strain evidence="2">SORGH_AS_1067</strain>
    </source>
</reference>
<comment type="caution">
    <text evidence="2">The sequence shown here is derived from an EMBL/GenBank/DDBJ whole genome shotgun (WGS) entry which is preliminary data.</text>
</comment>
<protein>
    <submittedName>
        <fullName evidence="2">Uncharacterized protein</fullName>
    </submittedName>
</protein>
<organism evidence="2 3">
    <name type="scientific">Nocardioides zeae</name>
    <dbReference type="NCBI Taxonomy" id="1457234"/>
    <lineage>
        <taxon>Bacteria</taxon>
        <taxon>Bacillati</taxon>
        <taxon>Actinomycetota</taxon>
        <taxon>Actinomycetes</taxon>
        <taxon>Propionibacteriales</taxon>
        <taxon>Nocardioidaceae</taxon>
        <taxon>Nocardioides</taxon>
    </lineage>
</organism>
<gene>
    <name evidence="2" type="ORF">QE405_002299</name>
</gene>
<feature type="region of interest" description="Disordered" evidence="1">
    <location>
        <begin position="1"/>
        <end position="41"/>
    </location>
</feature>